<evidence type="ECO:0000256" key="4">
    <source>
        <dbReference type="ARBA" id="ARBA00023136"/>
    </source>
</evidence>
<evidence type="ECO:0000256" key="5">
    <source>
        <dbReference type="SAM" id="Phobius"/>
    </source>
</evidence>
<dbReference type="Proteomes" id="UP001224418">
    <property type="component" value="Unassembled WGS sequence"/>
</dbReference>
<feature type="transmembrane region" description="Helical" evidence="5">
    <location>
        <begin position="675"/>
        <end position="696"/>
    </location>
</feature>
<keyword evidence="8" id="KW-1185">Reference proteome</keyword>
<name>A0ABU0JTV2_HATLI</name>
<feature type="transmembrane region" description="Helical" evidence="5">
    <location>
        <begin position="558"/>
        <end position="578"/>
    </location>
</feature>
<accession>A0ABU0JTV2</accession>
<gene>
    <name evidence="7" type="ORF">QOZ93_002278</name>
</gene>
<keyword evidence="2 5" id="KW-0812">Transmembrane</keyword>
<dbReference type="InterPro" id="IPR013525">
    <property type="entry name" value="ABC2_TM"/>
</dbReference>
<proteinExistence type="predicted"/>
<feature type="domain" description="ABC-2 type transporter transmembrane" evidence="6">
    <location>
        <begin position="536"/>
        <end position="666"/>
    </location>
</feature>
<dbReference type="NCBIfam" id="TIGR03062">
    <property type="entry name" value="pip_yhgE_Cterm"/>
    <property type="match status" value="1"/>
</dbReference>
<evidence type="ECO:0000259" key="6">
    <source>
        <dbReference type="Pfam" id="PF01061"/>
    </source>
</evidence>
<dbReference type="PANTHER" id="PTHR43077:SF10">
    <property type="entry name" value="TRANSPORT PERMEASE PROTEIN"/>
    <property type="match status" value="1"/>
</dbReference>
<dbReference type="InterPro" id="IPR017500">
    <property type="entry name" value="Phage_infect_YhgE_N"/>
</dbReference>
<dbReference type="EMBL" id="JAUSWN010000021">
    <property type="protein sequence ID" value="MDQ0480530.1"/>
    <property type="molecule type" value="Genomic_DNA"/>
</dbReference>
<organism evidence="7 8">
    <name type="scientific">Hathewaya limosa</name>
    <name type="common">Clostridium limosum</name>
    <dbReference type="NCBI Taxonomy" id="1536"/>
    <lineage>
        <taxon>Bacteria</taxon>
        <taxon>Bacillati</taxon>
        <taxon>Bacillota</taxon>
        <taxon>Clostridia</taxon>
        <taxon>Eubacteriales</taxon>
        <taxon>Clostridiaceae</taxon>
        <taxon>Hathewaya</taxon>
    </lineage>
</organism>
<keyword evidence="3 5" id="KW-1133">Transmembrane helix</keyword>
<dbReference type="Pfam" id="PF01061">
    <property type="entry name" value="ABC2_membrane"/>
    <property type="match status" value="1"/>
</dbReference>
<protein>
    <submittedName>
        <fullName evidence="7">Membrane protein</fullName>
    </submittedName>
</protein>
<sequence length="718" mass="78910">MKNVLKIFKRDLKSIKKNPITLLIVLGVCFLPSLYAWINIAACWNPYENTSTVPIAVVNNDKEVSVKGKKINVGSEVITELKKNNVLDWKFVNSKDANMGVVNGTYYAMIEIPEDFSKNLTSILDKDVPTKPTITYKVNTKSNPVAGKITGVAKNEIVNNITSNFIDTVNKTVFSSLNNAGKKADSNKDSLLKLKKGIIELNNNMSLVNNVLESVSNHATNLNQFTTDLKKSMPLMSNGLKGIEQQSINTKGLITNIQNDLNKSFDNTQLILNQIQSENSRTKNLIATLNNSTGDTILSTSNNIIFETSTGIDSIIGSITSLVDYLQHINKLDKNISDMILSLNKIKSSLTEEKKHLNDLQSNISTTNGLSKNTLNSINNYANDVQNQISNTMRMYTSNVKPALNNVTNGLVNSTESASSILKCSEGVFTQIDNLLNSSSTGSKLTADTAKNLNLKLQEFKGLIGKLSTELKKVDDTDLSKIVSILQSKPELVGDFVAKPFNLKEESIYKIENYGSGMAPIYTTLSLWVGALILTSLFKTDIAEFEGSENITLKEQYFGKMMFFTFIAMVQGFIVALGDKVLLGVQTSNVLLLLSLAIVSSFTFSVIVYTLVSLLRNVGKALAIILLVIQIAGCGGSYPIQVDPLFFRILQPLFPFTYAVNGFREAVAGPLASKVLVDFLALFAFAIIFILLGYFLKTPLHPLVDKFETKFEESGISE</sequence>
<dbReference type="InterPro" id="IPR051328">
    <property type="entry name" value="T7SS_ABC-Transporter"/>
</dbReference>
<evidence type="ECO:0000256" key="1">
    <source>
        <dbReference type="ARBA" id="ARBA00004141"/>
    </source>
</evidence>
<dbReference type="InterPro" id="IPR017501">
    <property type="entry name" value="Phage_infect_YhgE_C"/>
</dbReference>
<dbReference type="Gene3D" id="3.40.1710.10">
    <property type="entry name" value="abc type-2 transporter like domain"/>
    <property type="match status" value="1"/>
</dbReference>
<reference evidence="7 8" key="1">
    <citation type="submission" date="2023-07" db="EMBL/GenBank/DDBJ databases">
        <title>Genomic Encyclopedia of Type Strains, Phase IV (KMG-IV): sequencing the most valuable type-strain genomes for metagenomic binning, comparative biology and taxonomic classification.</title>
        <authorList>
            <person name="Goeker M."/>
        </authorList>
    </citation>
    <scope>NUCLEOTIDE SEQUENCE [LARGE SCALE GENOMIC DNA]</scope>
    <source>
        <strain evidence="7 8">DSM 1400</strain>
    </source>
</reference>
<feature type="transmembrane region" description="Helical" evidence="5">
    <location>
        <begin position="621"/>
        <end position="640"/>
    </location>
</feature>
<dbReference type="Gene3D" id="1.20.120.20">
    <property type="entry name" value="Apolipoprotein"/>
    <property type="match status" value="1"/>
</dbReference>
<keyword evidence="4 5" id="KW-0472">Membrane</keyword>
<dbReference type="NCBIfam" id="TIGR03061">
    <property type="entry name" value="pip_yhgE_Nterm"/>
    <property type="match status" value="1"/>
</dbReference>
<feature type="transmembrane region" description="Helical" evidence="5">
    <location>
        <begin position="590"/>
        <end position="614"/>
    </location>
</feature>
<evidence type="ECO:0000313" key="7">
    <source>
        <dbReference type="EMBL" id="MDQ0480530.1"/>
    </source>
</evidence>
<evidence type="ECO:0000313" key="8">
    <source>
        <dbReference type="Proteomes" id="UP001224418"/>
    </source>
</evidence>
<evidence type="ECO:0000256" key="3">
    <source>
        <dbReference type="ARBA" id="ARBA00022989"/>
    </source>
</evidence>
<comment type="subcellular location">
    <subcellularLocation>
        <location evidence="1">Membrane</location>
        <topology evidence="1">Multi-pass membrane protein</topology>
    </subcellularLocation>
</comment>
<dbReference type="PANTHER" id="PTHR43077">
    <property type="entry name" value="TRANSPORT PERMEASE YVFS-RELATED"/>
    <property type="match status" value="1"/>
</dbReference>
<comment type="caution">
    <text evidence="7">The sequence shown here is derived from an EMBL/GenBank/DDBJ whole genome shotgun (WGS) entry which is preliminary data.</text>
</comment>
<dbReference type="RefSeq" id="WP_307356561.1">
    <property type="nucleotide sequence ID" value="NZ_BAAACJ010000015.1"/>
</dbReference>
<feature type="transmembrane region" description="Helical" evidence="5">
    <location>
        <begin position="519"/>
        <end position="538"/>
    </location>
</feature>
<evidence type="ECO:0000256" key="2">
    <source>
        <dbReference type="ARBA" id="ARBA00022692"/>
    </source>
</evidence>